<comment type="caution">
    <text evidence="1">The sequence shown here is derived from an EMBL/GenBank/DDBJ whole genome shotgun (WGS) entry which is preliminary data.</text>
</comment>
<evidence type="ECO:0000313" key="2">
    <source>
        <dbReference type="Proteomes" id="UP001590951"/>
    </source>
</evidence>
<dbReference type="EMBL" id="JBHFEH010000018">
    <property type="protein sequence ID" value="KAL2053966.1"/>
    <property type="molecule type" value="Genomic_DNA"/>
</dbReference>
<protein>
    <recommendedName>
        <fullName evidence="3">F-box domain-containing protein</fullName>
    </recommendedName>
</protein>
<sequence>MTEDSNVFGSVKQPPKGRIPCKPSISLLSLPYELHRQIFTDLTDQQTVLICLCRIKTYFWSLTSLDDIRKSYHQKYPQNGTSIIARDRTAFHLSNRGQPLPLQALFAYTPLRIDLINGNEAGV</sequence>
<reference evidence="1 2" key="1">
    <citation type="submission" date="2024-09" db="EMBL/GenBank/DDBJ databases">
        <title>Rethinking Asexuality: The Enigmatic Case of Functional Sexual Genes in Lepraria (Stereocaulaceae).</title>
        <authorList>
            <person name="Doellman M."/>
            <person name="Sun Y."/>
            <person name="Barcenas-Pena A."/>
            <person name="Lumbsch H.T."/>
            <person name="Grewe F."/>
        </authorList>
    </citation>
    <scope>NUCLEOTIDE SEQUENCE [LARGE SCALE GENOMIC DNA]</scope>
    <source>
        <strain evidence="1 2">Grewe 0041</strain>
    </source>
</reference>
<name>A0ABR4B7X6_9LECA</name>
<keyword evidence="2" id="KW-1185">Reference proteome</keyword>
<dbReference type="Proteomes" id="UP001590951">
    <property type="component" value="Unassembled WGS sequence"/>
</dbReference>
<gene>
    <name evidence="1" type="ORF">ABVK25_005895</name>
</gene>
<organism evidence="1 2">
    <name type="scientific">Lepraria finkii</name>
    <dbReference type="NCBI Taxonomy" id="1340010"/>
    <lineage>
        <taxon>Eukaryota</taxon>
        <taxon>Fungi</taxon>
        <taxon>Dikarya</taxon>
        <taxon>Ascomycota</taxon>
        <taxon>Pezizomycotina</taxon>
        <taxon>Lecanoromycetes</taxon>
        <taxon>OSLEUM clade</taxon>
        <taxon>Lecanoromycetidae</taxon>
        <taxon>Lecanorales</taxon>
        <taxon>Lecanorineae</taxon>
        <taxon>Stereocaulaceae</taxon>
        <taxon>Lepraria</taxon>
    </lineage>
</organism>
<evidence type="ECO:0008006" key="3">
    <source>
        <dbReference type="Google" id="ProtNLM"/>
    </source>
</evidence>
<proteinExistence type="predicted"/>
<accession>A0ABR4B7X6</accession>
<evidence type="ECO:0000313" key="1">
    <source>
        <dbReference type="EMBL" id="KAL2053966.1"/>
    </source>
</evidence>